<proteinExistence type="predicted"/>
<dbReference type="Pfam" id="PF07734">
    <property type="entry name" value="FBA_1"/>
    <property type="match status" value="1"/>
</dbReference>
<evidence type="ECO:0000313" key="2">
    <source>
        <dbReference type="EMBL" id="MCE5166453.1"/>
    </source>
</evidence>
<dbReference type="InterPro" id="IPR006527">
    <property type="entry name" value="F-box-assoc_dom_typ1"/>
</dbReference>
<dbReference type="PANTHER" id="PTHR47993:SF350">
    <property type="entry name" value="F-BOX ASSOCIATED DOMAIN-CONTAINING PROTEIN"/>
    <property type="match status" value="1"/>
</dbReference>
<evidence type="ECO:0000313" key="3">
    <source>
        <dbReference type="Proteomes" id="UP000823775"/>
    </source>
</evidence>
<reference evidence="2 3" key="1">
    <citation type="journal article" date="2021" name="BMC Genomics">
        <title>Datura genome reveals duplications of psychoactive alkaloid biosynthetic genes and high mutation rate following tissue culture.</title>
        <authorList>
            <person name="Rajewski A."/>
            <person name="Carter-House D."/>
            <person name="Stajich J."/>
            <person name="Litt A."/>
        </authorList>
    </citation>
    <scope>NUCLEOTIDE SEQUENCE [LARGE SCALE GENOMIC DNA]</scope>
    <source>
        <strain evidence="2">AR-01</strain>
    </source>
</reference>
<dbReference type="Proteomes" id="UP000823775">
    <property type="component" value="Unassembled WGS sequence"/>
</dbReference>
<name>A0ABS8Y3T9_DATST</name>
<gene>
    <name evidence="2" type="ORF">HAX54_019684</name>
</gene>
<organism evidence="2 3">
    <name type="scientific">Datura stramonium</name>
    <name type="common">Jimsonweed</name>
    <name type="synonym">Common thornapple</name>
    <dbReference type="NCBI Taxonomy" id="4076"/>
    <lineage>
        <taxon>Eukaryota</taxon>
        <taxon>Viridiplantae</taxon>
        <taxon>Streptophyta</taxon>
        <taxon>Embryophyta</taxon>
        <taxon>Tracheophyta</taxon>
        <taxon>Spermatophyta</taxon>
        <taxon>Magnoliopsida</taxon>
        <taxon>eudicotyledons</taxon>
        <taxon>Gunneridae</taxon>
        <taxon>Pentapetalae</taxon>
        <taxon>asterids</taxon>
        <taxon>lamiids</taxon>
        <taxon>Solanales</taxon>
        <taxon>Solanaceae</taxon>
        <taxon>Solanoideae</taxon>
        <taxon>Datureae</taxon>
        <taxon>Datura</taxon>
    </lineage>
</organism>
<comment type="caution">
    <text evidence="2">The sequence shown here is derived from an EMBL/GenBank/DDBJ whole genome shotgun (WGS) entry which is preliminary data.</text>
</comment>
<accession>A0ABS8Y3T9</accession>
<evidence type="ECO:0000259" key="1">
    <source>
        <dbReference type="Pfam" id="PF07734"/>
    </source>
</evidence>
<keyword evidence="3" id="KW-1185">Reference proteome</keyword>
<dbReference type="NCBIfam" id="TIGR01640">
    <property type="entry name" value="F_box_assoc_1"/>
    <property type="match status" value="1"/>
</dbReference>
<dbReference type="InterPro" id="IPR050233">
    <property type="entry name" value="A_thaliana_F-box"/>
</dbReference>
<feature type="domain" description="F-box associated beta-propeller type 1" evidence="1">
    <location>
        <begin position="3"/>
        <end position="143"/>
    </location>
</feature>
<dbReference type="InterPro" id="IPR017451">
    <property type="entry name" value="F-box-assoc_interact_dom"/>
</dbReference>
<dbReference type="EMBL" id="JACEIK010023901">
    <property type="protein sequence ID" value="MCE5166453.1"/>
    <property type="molecule type" value="Genomic_DNA"/>
</dbReference>
<dbReference type="PANTHER" id="PTHR47993">
    <property type="entry name" value="OS09G0372900 PROTEIN-RELATED"/>
    <property type="match status" value="1"/>
</dbReference>
<protein>
    <recommendedName>
        <fullName evidence="1">F-box associated beta-propeller type 1 domain-containing protein</fullName>
    </recommendedName>
</protein>
<sequence>MDNVRFAWWNPATKHCRLILRVKFDLKETFNECCRILGIGFDKTNQDYKIVWFRTFMDEMTNDLYPKIFAALYSTKNDLWKYLEPNFSHECQISISQNFTYQNGIYYWMTTGQVIRNKENVYSFLTFDFATELFGKMPGPPIPGDCWATLLATQQKDGGKTEGNKRGDRRRSQLGKGFVNSFIGRTLVTNHLLSQFLQLFPKGGIITFQMSILLLEIQQCTSTGALGPPIGFSTTASFFPSLRPHHYNELSFQSWSSRLWVGME</sequence>